<comment type="caution">
    <text evidence="3">The sequence shown here is derived from an EMBL/GenBank/DDBJ whole genome shotgun (WGS) entry which is preliminary data.</text>
</comment>
<evidence type="ECO:0000313" key="3">
    <source>
        <dbReference type="EMBL" id="KXT00686.1"/>
    </source>
</evidence>
<feature type="compositionally biased region" description="Pro residues" evidence="1">
    <location>
        <begin position="253"/>
        <end position="267"/>
    </location>
</feature>
<sequence>MTLQDPFAIAGVIVFCVLSVLALILLFCVARRAGPAEHTKQRKASAMLNVIRKVGDFFTPPNMFSRNYQQVPRDGRASTEMQPMPAATTTGPHAAREQTAYQPLNTLDSLPPRPQRPASQTQTPQAGFDPDDNIQLPQSSAYPPMPMPEQRGGRRSSNHAKPPSKRRSQQRRNHHGNRATYPQASAQRPPPEIQIAGQEHPAILRPGGGVGIKATNTRPQGDLPRRASREETPIPAGPSPPSPVRESRSPLQSPLPPLSAAPQPPSQDPSAMPGPSRRPAIPRHQRLPSSPTLGSFTWEGRPRSEETWFNDNDNDEEDADLARAIALSLADQVHASR</sequence>
<accession>A0A139HE48</accession>
<gene>
    <name evidence="3" type="ORF">AC578_8259</name>
</gene>
<organism evidence="3 4">
    <name type="scientific">Pseudocercospora eumusae</name>
    <dbReference type="NCBI Taxonomy" id="321146"/>
    <lineage>
        <taxon>Eukaryota</taxon>
        <taxon>Fungi</taxon>
        <taxon>Dikarya</taxon>
        <taxon>Ascomycota</taxon>
        <taxon>Pezizomycotina</taxon>
        <taxon>Dothideomycetes</taxon>
        <taxon>Dothideomycetidae</taxon>
        <taxon>Mycosphaerellales</taxon>
        <taxon>Mycosphaerellaceae</taxon>
        <taxon>Pseudocercospora</taxon>
    </lineage>
</organism>
<keyword evidence="2" id="KW-0812">Transmembrane</keyword>
<dbReference type="AlphaFoldDB" id="A0A139HE48"/>
<evidence type="ECO:0000313" key="4">
    <source>
        <dbReference type="Proteomes" id="UP000070133"/>
    </source>
</evidence>
<name>A0A139HE48_9PEZI</name>
<feature type="compositionally biased region" description="Polar residues" evidence="1">
    <location>
        <begin position="99"/>
        <end position="108"/>
    </location>
</feature>
<feature type="region of interest" description="Disordered" evidence="1">
    <location>
        <begin position="62"/>
        <end position="315"/>
    </location>
</feature>
<dbReference type="InterPro" id="IPR003903">
    <property type="entry name" value="UIM_dom"/>
</dbReference>
<proteinExistence type="predicted"/>
<dbReference type="OrthoDB" id="10492817at2759"/>
<dbReference type="PROSITE" id="PS50330">
    <property type="entry name" value="UIM"/>
    <property type="match status" value="1"/>
</dbReference>
<evidence type="ECO:0000256" key="2">
    <source>
        <dbReference type="SAM" id="Phobius"/>
    </source>
</evidence>
<protein>
    <submittedName>
        <fullName evidence="3">Uncharacterized protein</fullName>
    </submittedName>
</protein>
<dbReference type="Pfam" id="PF02809">
    <property type="entry name" value="UIM"/>
    <property type="match status" value="1"/>
</dbReference>
<feature type="compositionally biased region" description="Basic residues" evidence="1">
    <location>
        <begin position="153"/>
        <end position="177"/>
    </location>
</feature>
<feature type="transmembrane region" description="Helical" evidence="2">
    <location>
        <begin position="6"/>
        <end position="30"/>
    </location>
</feature>
<feature type="compositionally biased region" description="Basic and acidic residues" evidence="1">
    <location>
        <begin position="223"/>
        <end position="232"/>
    </location>
</feature>
<keyword evidence="4" id="KW-1185">Reference proteome</keyword>
<evidence type="ECO:0000256" key="1">
    <source>
        <dbReference type="SAM" id="MobiDB-lite"/>
    </source>
</evidence>
<keyword evidence="2" id="KW-0472">Membrane</keyword>
<dbReference type="EMBL" id="LFZN01000068">
    <property type="protein sequence ID" value="KXT00686.1"/>
    <property type="molecule type" value="Genomic_DNA"/>
</dbReference>
<reference evidence="3 4" key="1">
    <citation type="submission" date="2015-07" db="EMBL/GenBank/DDBJ databases">
        <title>Comparative genomics of the Sigatoka disease complex on banana suggests a link between parallel evolutionary changes in Pseudocercospora fijiensis and Pseudocercospora eumusae and increased virulence on the banana host.</title>
        <authorList>
            <person name="Chang T.-C."/>
            <person name="Salvucci A."/>
            <person name="Crous P.W."/>
            <person name="Stergiopoulos I."/>
        </authorList>
    </citation>
    <scope>NUCLEOTIDE SEQUENCE [LARGE SCALE GENOMIC DNA]</scope>
    <source>
        <strain evidence="3 4">CBS 114824</strain>
    </source>
</reference>
<keyword evidence="2" id="KW-1133">Transmembrane helix</keyword>
<dbReference type="Proteomes" id="UP000070133">
    <property type="component" value="Unassembled WGS sequence"/>
</dbReference>